<reference evidence="2" key="1">
    <citation type="submission" date="2021-03" db="EMBL/GenBank/DDBJ databases">
        <title>Antimicrobial resistance genes in bacteria isolated from Japanese honey, and their potential for conferring macrolide and lincosamide resistance in the American foulbrood pathogen Paenibacillus larvae.</title>
        <authorList>
            <person name="Okamoto M."/>
            <person name="Kumagai M."/>
            <person name="Kanamori H."/>
            <person name="Takamatsu D."/>
        </authorList>
    </citation>
    <scope>NUCLEOTIDE SEQUENCE</scope>
    <source>
        <strain evidence="2">J43TS3</strain>
    </source>
</reference>
<proteinExistence type="predicted"/>
<dbReference type="SUPFAM" id="SSF56112">
    <property type="entry name" value="Protein kinase-like (PK-like)"/>
    <property type="match status" value="1"/>
</dbReference>
<gene>
    <name evidence="2" type="ORF">J43TS3_27710</name>
</gene>
<accession>A0A919XCJ2</accession>
<feature type="domain" description="Aminoglycoside phosphotransferase" evidence="1">
    <location>
        <begin position="23"/>
        <end position="257"/>
    </location>
</feature>
<dbReference type="InterPro" id="IPR002575">
    <property type="entry name" value="Aminoglycoside_PTrfase"/>
</dbReference>
<evidence type="ECO:0000313" key="2">
    <source>
        <dbReference type="EMBL" id="GIO28160.1"/>
    </source>
</evidence>
<protein>
    <recommendedName>
        <fullName evidence="1">Aminoglycoside phosphotransferase domain-containing protein</fullName>
    </recommendedName>
</protein>
<dbReference type="Gene3D" id="1.10.510.10">
    <property type="entry name" value="Transferase(Phosphotransferase) domain 1"/>
    <property type="match status" value="1"/>
</dbReference>
<dbReference type="AlphaFoldDB" id="A0A919XCJ2"/>
<name>A0A919XCJ2_9BACI</name>
<dbReference type="Gene3D" id="3.30.200.20">
    <property type="entry name" value="Phosphorylase Kinase, domain 1"/>
    <property type="match status" value="1"/>
</dbReference>
<evidence type="ECO:0000313" key="3">
    <source>
        <dbReference type="Proteomes" id="UP000676917"/>
    </source>
</evidence>
<dbReference type="Pfam" id="PF01636">
    <property type="entry name" value="APH"/>
    <property type="match status" value="1"/>
</dbReference>
<evidence type="ECO:0000259" key="1">
    <source>
        <dbReference type="Pfam" id="PF01636"/>
    </source>
</evidence>
<sequence>MDNLKTILTNHYDIDMVNYRKQQGGWAALAYEVSDETKKYFLKAYEKSRASTPKLTKRIEQYVPILIWLNNNSNLQGKIPTPYLTNTGIYLCEDEDNIYLLYDYIEGETIGDKELTGSQIQQLTYLISELHVYGEDIPFDTNAIKEDYHVPFLEPLRSIVDNRNANVSIDVRKLITMYRYVLKETIDRVEILSELLKTKNGRLALCHTDLHYWNLMQSAQLMLIDWEGLKLAPVEADMMFLVDKPYFEAFLSKYQKRHPHYSLDQDALEFYQKRRRLEDIWEFTEQLLYDNPDSQERVTVIDYLKEELKSLG</sequence>
<keyword evidence="3" id="KW-1185">Reference proteome</keyword>
<comment type="caution">
    <text evidence="2">The sequence shown here is derived from an EMBL/GenBank/DDBJ whole genome shotgun (WGS) entry which is preliminary data.</text>
</comment>
<dbReference type="Gene3D" id="1.20.58.840">
    <property type="match status" value="1"/>
</dbReference>
<dbReference type="Proteomes" id="UP000676917">
    <property type="component" value="Unassembled WGS sequence"/>
</dbReference>
<dbReference type="EMBL" id="BORP01000006">
    <property type="protein sequence ID" value="GIO28160.1"/>
    <property type="molecule type" value="Genomic_DNA"/>
</dbReference>
<dbReference type="InterPro" id="IPR011009">
    <property type="entry name" value="Kinase-like_dom_sf"/>
</dbReference>
<organism evidence="2 3">
    <name type="scientific">Ornithinibacillus bavariensis</name>
    <dbReference type="NCBI Taxonomy" id="545502"/>
    <lineage>
        <taxon>Bacteria</taxon>
        <taxon>Bacillati</taxon>
        <taxon>Bacillota</taxon>
        <taxon>Bacilli</taxon>
        <taxon>Bacillales</taxon>
        <taxon>Bacillaceae</taxon>
        <taxon>Ornithinibacillus</taxon>
    </lineage>
</organism>